<feature type="region of interest" description="Disordered" evidence="1">
    <location>
        <begin position="1"/>
        <end position="26"/>
    </location>
</feature>
<dbReference type="Proteomes" id="UP000054560">
    <property type="component" value="Unassembled WGS sequence"/>
</dbReference>
<dbReference type="EMBL" id="KQ241907">
    <property type="protein sequence ID" value="KNC82644.1"/>
    <property type="molecule type" value="Genomic_DNA"/>
</dbReference>
<evidence type="ECO:0000313" key="3">
    <source>
        <dbReference type="Proteomes" id="UP000054560"/>
    </source>
</evidence>
<dbReference type="GeneID" id="25905588"/>
<organism evidence="2 3">
    <name type="scientific">Sphaeroforma arctica JP610</name>
    <dbReference type="NCBI Taxonomy" id="667725"/>
    <lineage>
        <taxon>Eukaryota</taxon>
        <taxon>Ichthyosporea</taxon>
        <taxon>Ichthyophonida</taxon>
        <taxon>Sphaeroforma</taxon>
    </lineage>
</organism>
<dbReference type="RefSeq" id="XP_014156546.1">
    <property type="nucleotide sequence ID" value="XM_014301071.1"/>
</dbReference>
<proteinExistence type="predicted"/>
<keyword evidence="3" id="KW-1185">Reference proteome</keyword>
<feature type="compositionally biased region" description="Polar residues" evidence="1">
    <location>
        <begin position="1"/>
        <end position="11"/>
    </location>
</feature>
<dbReference type="AlphaFoldDB" id="A0A0L0G1F1"/>
<protein>
    <submittedName>
        <fullName evidence="2">Uncharacterized protein</fullName>
    </submittedName>
</protein>
<sequence>MNNRLTRMNHCSTKHEQQQNLQPTTQVSHTTVQYREFTYLIGQCHMRGCTQLPTGKTNFCSDTHAQEHVTTPRTPKTFRSHTAQPKQCKLRGCSELKDAKSGFCSVAHKQLHATHKATANAARKEQQRASEPKSHSAMTKKCHHMGCDLPPKANTNYCSDDHKHHHAQICHLRGCVHLRTNDSHYCSPDHEQQHQVIKSARKGANAKKCRLKICQNIREPNIEYCSPAHAPERAFDMRQMGTQISMEPFQHITDQTCHLSGCVNTAVAPTNYCCVIHANMHAYAGGLHFLNHPDRPHLMHTDQTVSGCLQHTMYTCAGV</sequence>
<evidence type="ECO:0000313" key="2">
    <source>
        <dbReference type="EMBL" id="KNC82644.1"/>
    </source>
</evidence>
<reference evidence="2 3" key="1">
    <citation type="submission" date="2011-02" db="EMBL/GenBank/DDBJ databases">
        <title>The Genome Sequence of Sphaeroforma arctica JP610.</title>
        <authorList>
            <consortium name="The Broad Institute Genome Sequencing Platform"/>
            <person name="Russ C."/>
            <person name="Cuomo C."/>
            <person name="Young S.K."/>
            <person name="Zeng Q."/>
            <person name="Gargeya S."/>
            <person name="Alvarado L."/>
            <person name="Berlin A."/>
            <person name="Chapman S.B."/>
            <person name="Chen Z."/>
            <person name="Freedman E."/>
            <person name="Gellesch M."/>
            <person name="Goldberg J."/>
            <person name="Griggs A."/>
            <person name="Gujja S."/>
            <person name="Heilman E."/>
            <person name="Heiman D."/>
            <person name="Howarth C."/>
            <person name="Mehta T."/>
            <person name="Neiman D."/>
            <person name="Pearson M."/>
            <person name="Roberts A."/>
            <person name="Saif S."/>
            <person name="Shea T."/>
            <person name="Shenoy N."/>
            <person name="Sisk P."/>
            <person name="Stolte C."/>
            <person name="Sykes S."/>
            <person name="White J."/>
            <person name="Yandava C."/>
            <person name="Burger G."/>
            <person name="Gray M.W."/>
            <person name="Holland P.W.H."/>
            <person name="King N."/>
            <person name="Lang F.B.F."/>
            <person name="Roger A.J."/>
            <person name="Ruiz-Trillo I."/>
            <person name="Haas B."/>
            <person name="Nusbaum C."/>
            <person name="Birren B."/>
        </authorList>
    </citation>
    <scope>NUCLEOTIDE SEQUENCE [LARGE SCALE GENOMIC DNA]</scope>
    <source>
        <strain evidence="2 3">JP610</strain>
    </source>
</reference>
<evidence type="ECO:0000256" key="1">
    <source>
        <dbReference type="SAM" id="MobiDB-lite"/>
    </source>
</evidence>
<accession>A0A0L0G1F1</accession>
<gene>
    <name evidence="2" type="ORF">SARC_05084</name>
</gene>
<name>A0A0L0G1F1_9EUKA</name>